<sequence>MEAQFQLLFDKMKLEMQHQNEELTESIINNIMVRMDEKLIPIIEENKSLKLKVENQEKELEFWKRERRNNNIVIFGMEETEKSTLEVINNIKETFKSDINIEIEENGINNIYRIGNKNREGNKPRPILCSFVNGWKKREIMKKKKDLKKIYVTEDYPKDVLAKRKALQAELVEERKKGKIAFLKYDKLVVKENESISDKRKRETSYSPHSPNNQPKKHQPSTSFKGNRINAFDAMRNRSNSLTINEIKWDIIGISEMRRLGEGIEDYGKYILHYKGETPGQYGVGFLVKREYSDRIEELRGISERIAILNIKLPIQTSKEEYWSIIQAYSPTESDKKEDVDKIELFYQNLQRTVDTAHKNVILMGDFNGQIGECRAGEEYAIGRYGHGKRSKNGERLVNFGLENKLSIMNSFYKRKRIRNGLGLPQMDCIKMKLTIL</sequence>
<comment type="caution">
    <text evidence="1">The sequence shown here is derived from an EMBL/GenBank/DDBJ whole genome shotgun (WGS) entry which is preliminary data.</text>
</comment>
<evidence type="ECO:0000313" key="2">
    <source>
        <dbReference type="Proteomes" id="UP001064048"/>
    </source>
</evidence>
<accession>A0ACC0JKA5</accession>
<reference evidence="1 2" key="1">
    <citation type="journal article" date="2022" name="Genome Biol. Evol.">
        <title>The Spruce Budworm Genome: Reconstructing the Evolutionary History of Antifreeze Proteins.</title>
        <authorList>
            <person name="Beliveau C."/>
            <person name="Gagne P."/>
            <person name="Picq S."/>
            <person name="Vernygora O."/>
            <person name="Keeling C.I."/>
            <person name="Pinkney K."/>
            <person name="Doucet D."/>
            <person name="Wen F."/>
            <person name="Johnston J.S."/>
            <person name="Maaroufi H."/>
            <person name="Boyle B."/>
            <person name="Laroche J."/>
            <person name="Dewar K."/>
            <person name="Juretic N."/>
            <person name="Blackburn G."/>
            <person name="Nisole A."/>
            <person name="Brunet B."/>
            <person name="Brandao M."/>
            <person name="Lumley L."/>
            <person name="Duan J."/>
            <person name="Quan G."/>
            <person name="Lucarotti C.J."/>
            <person name="Roe A.D."/>
            <person name="Sperling F.A.H."/>
            <person name="Levesque R.C."/>
            <person name="Cusson M."/>
        </authorList>
    </citation>
    <scope>NUCLEOTIDE SEQUENCE [LARGE SCALE GENOMIC DNA]</scope>
    <source>
        <strain evidence="1">Glfc:IPQL:Cfum</strain>
    </source>
</reference>
<dbReference type="Proteomes" id="UP001064048">
    <property type="component" value="Chromosome 4"/>
</dbReference>
<organism evidence="1 2">
    <name type="scientific">Choristoneura fumiferana</name>
    <name type="common">Spruce budworm moth</name>
    <name type="synonym">Archips fumiferana</name>
    <dbReference type="NCBI Taxonomy" id="7141"/>
    <lineage>
        <taxon>Eukaryota</taxon>
        <taxon>Metazoa</taxon>
        <taxon>Ecdysozoa</taxon>
        <taxon>Arthropoda</taxon>
        <taxon>Hexapoda</taxon>
        <taxon>Insecta</taxon>
        <taxon>Pterygota</taxon>
        <taxon>Neoptera</taxon>
        <taxon>Endopterygota</taxon>
        <taxon>Lepidoptera</taxon>
        <taxon>Glossata</taxon>
        <taxon>Ditrysia</taxon>
        <taxon>Tortricoidea</taxon>
        <taxon>Tortricidae</taxon>
        <taxon>Tortricinae</taxon>
        <taxon>Choristoneura</taxon>
    </lineage>
</organism>
<keyword evidence="2" id="KW-1185">Reference proteome</keyword>
<evidence type="ECO:0000313" key="1">
    <source>
        <dbReference type="EMBL" id="KAI8424565.1"/>
    </source>
</evidence>
<dbReference type="EMBL" id="CM046104">
    <property type="protein sequence ID" value="KAI8424565.1"/>
    <property type="molecule type" value="Genomic_DNA"/>
</dbReference>
<proteinExistence type="predicted"/>
<gene>
    <name evidence="1" type="ORF">MSG28_003021</name>
</gene>
<name>A0ACC0JKA5_CHOFU</name>
<protein>
    <submittedName>
        <fullName evidence="1">Uncharacterized protein</fullName>
    </submittedName>
</protein>